<dbReference type="EMBL" id="MK500589">
    <property type="protein sequence ID" value="QBK93064.1"/>
    <property type="molecule type" value="Genomic_DNA"/>
</dbReference>
<organism evidence="1">
    <name type="scientific">Pithovirus LCPAC403</name>
    <dbReference type="NCBI Taxonomy" id="2506596"/>
    <lineage>
        <taxon>Viruses</taxon>
        <taxon>Pithoviruses</taxon>
    </lineage>
</organism>
<proteinExistence type="predicted"/>
<accession>A0A481ZAW9</accession>
<name>A0A481ZAW9_9VIRU</name>
<gene>
    <name evidence="1" type="ORF">LCPAC403_01980</name>
</gene>
<evidence type="ECO:0000313" key="1">
    <source>
        <dbReference type="EMBL" id="QBK93064.1"/>
    </source>
</evidence>
<sequence>MITAGISFSGICVKDSPPTTVEPNGTFALVKEWGVVLQSDGAQWHSVTVTDPFFFFCEPDKSIWFTKPGKRSINSIEKFCARKGDTLLDCQNGKIYVLTRQEVILPSCDDPCKPKRKHKFFGCDLIWVLECNIGGTGFFCENILSGIVADNLAALQLIVGSDGDLAFLLDTGEIYLWDGNEWILNELINQTSVYRDDSKEGENCMWYAPFPFVGPAVTYSMFKGLSPGDLLFDTNLGGLWKFISECVWEFDCQIRTDPNILSVTGDAIDQPVPDVGIIIVGLNIPVQPNTWVAGIPGVWEATSEGLYFVSYTIVASTTDGGSELGTLRSFIARNNLFLTGEVYQSVFPTPGENAVYMSFSSSGYIPLTVGATVSINLEKIIPGGLTIVLDTVRSIMNVHKVQG</sequence>
<protein>
    <submittedName>
        <fullName evidence="1">Uncharacterized protein</fullName>
    </submittedName>
</protein>
<reference evidence="1" key="1">
    <citation type="journal article" date="2019" name="MBio">
        <title>Virus Genomes from Deep Sea Sediments Expand the Ocean Megavirome and Support Independent Origins of Viral Gigantism.</title>
        <authorList>
            <person name="Backstrom D."/>
            <person name="Yutin N."/>
            <person name="Jorgensen S.L."/>
            <person name="Dharamshi J."/>
            <person name="Homa F."/>
            <person name="Zaremba-Niedwiedzka K."/>
            <person name="Spang A."/>
            <person name="Wolf Y.I."/>
            <person name="Koonin E.V."/>
            <person name="Ettema T.J."/>
        </authorList>
    </citation>
    <scope>NUCLEOTIDE SEQUENCE</scope>
</reference>